<dbReference type="Proteomes" id="UP000821853">
    <property type="component" value="Chromosome 10"/>
</dbReference>
<dbReference type="AlphaFoldDB" id="A0A9J6FLI0"/>
<sequence>MARIVNFSMKPCTDFRAYVCQSQARGSSIITSMDEDAKRVVTTAAKSEGATRGKAGQFLTAYFKSCLETVSRREHFFSDVAFGLLGAVKELVSKPDTRNAMTFMLTVSLKYDLESWITAYADTPYEIKPYEISPYEILLEVDLGCPLKSYSMEALDALNSALQKMINVTAATQEAVGIRNKLCSTRFPDLSSSFPSPYLLDDIVNKGVWGVQEVKAGLDMLGYSVTTVRVRNASAMRAIYNIFAAPARGTADGLKAAYLMWRTVEKVLALYLVSDRMSTVVVFKTCKDSLEEMWEIRDKLHEELYAQTEYQGMATSVFAAVKEAVYRDCRASQLFQSEDPQRLENFRNISLLLSLQDSAYSVPFPTPDQHFTAILLQGRAYSTEWRRKVYNTRGEVLEYENLHYYIDQNLIYFTPNLYRYAFPHQSFSSDLLSMAVLGREMAEGLWSIVLSDLKWGSKTADNIRRLSYCFDVTVTSGNDSYEYVSQAGIRTAADALGLASTLKTFNRPDWYNVKPAWSLWKLSHAQLFYIFSTFPRCLRDMTDANVVLKHLRDFAKAFRCSVNAPTRNGSSCIPSGIRTE</sequence>
<comment type="caution">
    <text evidence="1">The sequence shown here is derived from an EMBL/GenBank/DDBJ whole genome shotgun (WGS) entry which is preliminary data.</text>
</comment>
<dbReference type="VEuPathDB" id="VectorBase:HLOH_045741"/>
<proteinExistence type="predicted"/>
<keyword evidence="2" id="KW-1185">Reference proteome</keyword>
<evidence type="ECO:0000313" key="1">
    <source>
        <dbReference type="EMBL" id="KAH9363917.1"/>
    </source>
</evidence>
<dbReference type="SUPFAM" id="SSF55486">
    <property type="entry name" value="Metalloproteases ('zincins'), catalytic domain"/>
    <property type="match status" value="1"/>
</dbReference>
<dbReference type="EMBL" id="JABSTR010000002">
    <property type="protein sequence ID" value="KAH9363917.1"/>
    <property type="molecule type" value="Genomic_DNA"/>
</dbReference>
<organism evidence="1 2">
    <name type="scientific">Haemaphysalis longicornis</name>
    <name type="common">Bush tick</name>
    <dbReference type="NCBI Taxonomy" id="44386"/>
    <lineage>
        <taxon>Eukaryota</taxon>
        <taxon>Metazoa</taxon>
        <taxon>Ecdysozoa</taxon>
        <taxon>Arthropoda</taxon>
        <taxon>Chelicerata</taxon>
        <taxon>Arachnida</taxon>
        <taxon>Acari</taxon>
        <taxon>Parasitiformes</taxon>
        <taxon>Ixodida</taxon>
        <taxon>Ixodoidea</taxon>
        <taxon>Ixodidae</taxon>
        <taxon>Haemaphysalinae</taxon>
        <taxon>Haemaphysalis</taxon>
    </lineage>
</organism>
<reference evidence="1 2" key="1">
    <citation type="journal article" date="2020" name="Cell">
        <title>Large-Scale Comparative Analyses of Tick Genomes Elucidate Their Genetic Diversity and Vector Capacities.</title>
        <authorList>
            <consortium name="Tick Genome and Microbiome Consortium (TIGMIC)"/>
            <person name="Jia N."/>
            <person name="Wang J."/>
            <person name="Shi W."/>
            <person name="Du L."/>
            <person name="Sun Y."/>
            <person name="Zhan W."/>
            <person name="Jiang J.F."/>
            <person name="Wang Q."/>
            <person name="Zhang B."/>
            <person name="Ji P."/>
            <person name="Bell-Sakyi L."/>
            <person name="Cui X.M."/>
            <person name="Yuan T.T."/>
            <person name="Jiang B.G."/>
            <person name="Yang W.F."/>
            <person name="Lam T.T."/>
            <person name="Chang Q.C."/>
            <person name="Ding S.J."/>
            <person name="Wang X.J."/>
            <person name="Zhu J.G."/>
            <person name="Ruan X.D."/>
            <person name="Zhao L."/>
            <person name="Wei J.T."/>
            <person name="Ye R.Z."/>
            <person name="Que T.C."/>
            <person name="Du C.H."/>
            <person name="Zhou Y.H."/>
            <person name="Cheng J.X."/>
            <person name="Dai P.F."/>
            <person name="Guo W.B."/>
            <person name="Han X.H."/>
            <person name="Huang E.J."/>
            <person name="Li L.F."/>
            <person name="Wei W."/>
            <person name="Gao Y.C."/>
            <person name="Liu J.Z."/>
            <person name="Shao H.Z."/>
            <person name="Wang X."/>
            <person name="Wang C.C."/>
            <person name="Yang T.C."/>
            <person name="Huo Q.B."/>
            <person name="Li W."/>
            <person name="Chen H.Y."/>
            <person name="Chen S.E."/>
            <person name="Zhou L.G."/>
            <person name="Ni X.B."/>
            <person name="Tian J.H."/>
            <person name="Sheng Y."/>
            <person name="Liu T."/>
            <person name="Pan Y.S."/>
            <person name="Xia L.Y."/>
            <person name="Li J."/>
            <person name="Zhao F."/>
            <person name="Cao W.C."/>
        </authorList>
    </citation>
    <scope>NUCLEOTIDE SEQUENCE [LARGE SCALE GENOMIC DNA]</scope>
    <source>
        <strain evidence="1">HaeL-2018</strain>
    </source>
</reference>
<name>A0A9J6FLI0_HAELO</name>
<dbReference type="GO" id="GO:0004222">
    <property type="term" value="F:metalloendopeptidase activity"/>
    <property type="evidence" value="ECO:0007669"/>
    <property type="project" value="InterPro"/>
</dbReference>
<evidence type="ECO:0000313" key="2">
    <source>
        <dbReference type="Proteomes" id="UP000821853"/>
    </source>
</evidence>
<protein>
    <submittedName>
        <fullName evidence="1">Uncharacterized protein</fullName>
    </submittedName>
</protein>
<dbReference type="GO" id="GO:0006508">
    <property type="term" value="P:proteolysis"/>
    <property type="evidence" value="ECO:0007669"/>
    <property type="project" value="InterPro"/>
</dbReference>
<dbReference type="InterPro" id="IPR000718">
    <property type="entry name" value="Peptidase_M13"/>
</dbReference>
<gene>
    <name evidence="1" type="ORF">HPB48_018124</name>
</gene>
<dbReference type="PROSITE" id="PS51885">
    <property type="entry name" value="NEPRILYSIN"/>
    <property type="match status" value="1"/>
</dbReference>
<accession>A0A9J6FLI0</accession>